<evidence type="ECO:0000256" key="3">
    <source>
        <dbReference type="ARBA" id="ARBA00008397"/>
    </source>
</evidence>
<comment type="catalytic activity">
    <reaction evidence="1 7">
        <text>D-glucuronate = D-fructuronate</text>
        <dbReference type="Rhea" id="RHEA:13049"/>
        <dbReference type="ChEBI" id="CHEBI:58720"/>
        <dbReference type="ChEBI" id="CHEBI:59863"/>
        <dbReference type="EC" id="5.3.1.12"/>
    </reaction>
</comment>
<comment type="similarity">
    <text evidence="3 7">Belongs to the metallo-dependent hydrolases superfamily. Uronate isomerase family.</text>
</comment>
<evidence type="ECO:0000313" key="8">
    <source>
        <dbReference type="EMBL" id="MDP5274060.1"/>
    </source>
</evidence>
<keyword evidence="6 7" id="KW-0413">Isomerase</keyword>
<comment type="catalytic activity">
    <reaction evidence="7">
        <text>aldehydo-D-galacturonate = keto-D-tagaturonate</text>
        <dbReference type="Rhea" id="RHEA:27702"/>
        <dbReference type="ChEBI" id="CHEBI:12952"/>
        <dbReference type="ChEBI" id="CHEBI:17886"/>
    </reaction>
</comment>
<dbReference type="EMBL" id="JAVAMP010000002">
    <property type="protein sequence ID" value="MDP5274060.1"/>
    <property type="molecule type" value="Genomic_DNA"/>
</dbReference>
<dbReference type="GO" id="GO:0008880">
    <property type="term" value="F:glucuronate isomerase activity"/>
    <property type="evidence" value="ECO:0007669"/>
    <property type="project" value="UniProtKB-EC"/>
</dbReference>
<evidence type="ECO:0000256" key="5">
    <source>
        <dbReference type="ARBA" id="ARBA00020555"/>
    </source>
</evidence>
<dbReference type="EC" id="5.3.1.12" evidence="4 7"/>
<reference evidence="8 9" key="1">
    <citation type="submission" date="2023-08" db="EMBL/GenBank/DDBJ databases">
        <authorList>
            <person name="Park J.-S."/>
        </authorList>
    </citation>
    <scope>NUCLEOTIDE SEQUENCE [LARGE SCALE GENOMIC DNA]</scope>
    <source>
        <strain evidence="8 9">2205SS18-9</strain>
    </source>
</reference>
<evidence type="ECO:0000256" key="4">
    <source>
        <dbReference type="ARBA" id="ARBA00012546"/>
    </source>
</evidence>
<gene>
    <name evidence="7 8" type="primary">uxaC</name>
    <name evidence="8" type="ORF">Q5Y73_08080</name>
</gene>
<keyword evidence="9" id="KW-1185">Reference proteome</keyword>
<evidence type="ECO:0000313" key="9">
    <source>
        <dbReference type="Proteomes" id="UP001231941"/>
    </source>
</evidence>
<dbReference type="Proteomes" id="UP001231941">
    <property type="component" value="Unassembled WGS sequence"/>
</dbReference>
<comment type="caution">
    <text evidence="8">The sequence shown here is derived from an EMBL/GenBank/DDBJ whole genome shotgun (WGS) entry which is preliminary data.</text>
</comment>
<dbReference type="RefSeq" id="WP_305991351.1">
    <property type="nucleotide sequence ID" value="NZ_JAVAMP010000002.1"/>
</dbReference>
<sequence length="469" mass="54370">MSTFLSEDMMLNNKSAQILFHEYADKMPIFDFHTHLEAKEIAENKKFQNITDLWLAGDHYKWRAMRWLGLDEQLITGNASDKEKFMAWAQTVPYTMGNPLYHWTHLELSRYFGIQETLSSENANEVWEHCNKQLEDDSFSVNGILRRFQVKAVCTTDDPIDSLAYHHKIHEDSSIMTKVLPTFRPDLALNIHFPGFKEYVRQLESTTGKKIVNYESFITALEERVNYFHRFGCRISDHGFGEFPYTEATDKDVGDLFKKGLEGLFLSNEELNKFQTKTMIHLAKIYNDLGWSMQLHIGAIRNNNTKMYGFIGANTGYDSILDFDLARNLNAFLNDLDKDNDLPKTIVYNLNPIHNDVVASTIGNFQSKGTRGKIQFGSGWWFNDQKEGMLNQMKSLANIGLISTFIGMLTDSRSFLSFPRHEYFRRILCDLFGTWIENGELPRDYTFIGSVIEDICYRNAVSYFNIQMD</sequence>
<evidence type="ECO:0000256" key="2">
    <source>
        <dbReference type="ARBA" id="ARBA00004892"/>
    </source>
</evidence>
<dbReference type="NCBIfam" id="NF002794">
    <property type="entry name" value="PRK02925.1"/>
    <property type="match status" value="1"/>
</dbReference>
<evidence type="ECO:0000256" key="1">
    <source>
        <dbReference type="ARBA" id="ARBA00001165"/>
    </source>
</evidence>
<evidence type="ECO:0000256" key="6">
    <source>
        <dbReference type="ARBA" id="ARBA00023235"/>
    </source>
</evidence>
<protein>
    <recommendedName>
        <fullName evidence="5 7">Uronate isomerase</fullName>
        <ecNumber evidence="4 7">5.3.1.12</ecNumber>
    </recommendedName>
    <alternativeName>
        <fullName evidence="7">Glucuronate isomerase</fullName>
    </alternativeName>
    <alternativeName>
        <fullName evidence="7">Uronic isomerase</fullName>
    </alternativeName>
</protein>
<dbReference type="InterPro" id="IPR003766">
    <property type="entry name" value="Uronate_isomerase"/>
</dbReference>
<comment type="pathway">
    <text evidence="2 7">Carbohydrate metabolism; pentose and glucuronate interconversion.</text>
</comment>
<evidence type="ECO:0000256" key="7">
    <source>
        <dbReference type="HAMAP-Rule" id="MF_00675"/>
    </source>
</evidence>
<name>A0ABT9IXG1_9BACL</name>
<dbReference type="Pfam" id="PF02614">
    <property type="entry name" value="UxaC"/>
    <property type="match status" value="1"/>
</dbReference>
<organism evidence="8 9">
    <name type="scientific">Chengkuizengella axinellae</name>
    <dbReference type="NCBI Taxonomy" id="3064388"/>
    <lineage>
        <taxon>Bacteria</taxon>
        <taxon>Bacillati</taxon>
        <taxon>Bacillota</taxon>
        <taxon>Bacilli</taxon>
        <taxon>Bacillales</taxon>
        <taxon>Paenibacillaceae</taxon>
        <taxon>Chengkuizengella</taxon>
    </lineage>
</organism>
<dbReference type="Gene3D" id="3.20.20.140">
    <property type="entry name" value="Metal-dependent hydrolases"/>
    <property type="match status" value="1"/>
</dbReference>
<dbReference type="SUPFAM" id="SSF51556">
    <property type="entry name" value="Metallo-dependent hydrolases"/>
    <property type="match status" value="1"/>
</dbReference>
<dbReference type="PANTHER" id="PTHR30068:SF4">
    <property type="entry name" value="URONATE ISOMERASE"/>
    <property type="match status" value="1"/>
</dbReference>
<dbReference type="HAMAP" id="MF_00675">
    <property type="entry name" value="UxaC"/>
    <property type="match status" value="1"/>
</dbReference>
<accession>A0ABT9IXG1</accession>
<proteinExistence type="inferred from homology"/>
<dbReference type="InterPro" id="IPR032466">
    <property type="entry name" value="Metal_Hydrolase"/>
</dbReference>
<dbReference type="PANTHER" id="PTHR30068">
    <property type="entry name" value="URONATE ISOMERASE"/>
    <property type="match status" value="1"/>
</dbReference>
<dbReference type="Gene3D" id="1.10.2020.10">
    <property type="entry name" value="uronate isomerase, domain 2, chain A"/>
    <property type="match status" value="1"/>
</dbReference>